<proteinExistence type="predicted"/>
<dbReference type="AlphaFoldDB" id="A0A5J4VU36"/>
<evidence type="ECO:0000256" key="3">
    <source>
        <dbReference type="ARBA" id="ARBA00022777"/>
    </source>
</evidence>
<feature type="region of interest" description="Disordered" evidence="5">
    <location>
        <begin position="195"/>
        <end position="216"/>
    </location>
</feature>
<dbReference type="Gene3D" id="1.10.510.10">
    <property type="entry name" value="Transferase(Phosphotransferase) domain 1"/>
    <property type="match status" value="1"/>
</dbReference>
<organism evidence="7 8">
    <name type="scientific">Streblomastix strix</name>
    <dbReference type="NCBI Taxonomy" id="222440"/>
    <lineage>
        <taxon>Eukaryota</taxon>
        <taxon>Metamonada</taxon>
        <taxon>Preaxostyla</taxon>
        <taxon>Oxymonadida</taxon>
        <taxon>Streblomastigidae</taxon>
        <taxon>Streblomastix</taxon>
    </lineage>
</organism>
<protein>
    <recommendedName>
        <fullName evidence="6">Protein kinase domain-containing protein</fullName>
    </recommendedName>
</protein>
<dbReference type="PROSITE" id="PS50011">
    <property type="entry name" value="PROTEIN_KINASE_DOM"/>
    <property type="match status" value="1"/>
</dbReference>
<dbReference type="SUPFAM" id="SSF56112">
    <property type="entry name" value="Protein kinase-like (PK-like)"/>
    <property type="match status" value="1"/>
</dbReference>
<accession>A0A5J4VU36</accession>
<dbReference type="PANTHER" id="PTHR24348">
    <property type="entry name" value="SERINE/THREONINE-PROTEIN KINASE UNC-51-RELATED"/>
    <property type="match status" value="1"/>
</dbReference>
<evidence type="ECO:0000256" key="5">
    <source>
        <dbReference type="SAM" id="MobiDB-lite"/>
    </source>
</evidence>
<gene>
    <name evidence="7" type="ORF">EZS28_018381</name>
</gene>
<keyword evidence="2" id="KW-0547">Nucleotide-binding</keyword>
<evidence type="ECO:0000256" key="2">
    <source>
        <dbReference type="ARBA" id="ARBA00022741"/>
    </source>
</evidence>
<dbReference type="EMBL" id="SNRW01004962">
    <property type="protein sequence ID" value="KAA6386092.1"/>
    <property type="molecule type" value="Genomic_DNA"/>
</dbReference>
<dbReference type="GO" id="GO:0005829">
    <property type="term" value="C:cytosol"/>
    <property type="evidence" value="ECO:0007669"/>
    <property type="project" value="TreeGrafter"/>
</dbReference>
<dbReference type="GO" id="GO:0004674">
    <property type="term" value="F:protein serine/threonine kinase activity"/>
    <property type="evidence" value="ECO:0007669"/>
    <property type="project" value="InterPro"/>
</dbReference>
<sequence length="441" mass="50401">MLQLILNDVADFGLAQKMASKTYLYAAGTLNYAAPETEQNKMTSESDVWSIGAIIIEVITGIHPFKGLTQQQTLSNISSGKYKPFPDYVQGELRIMLEGMISKDYRKRPTVKALLESETMQIVGMVEKQQEQKGSEQENEQMNKKVNELEMKVRSLEVEKVKEKNRANIAEQEKQKALTEKDKLIVVKEQEKQKEIQEKQKAQSERDQEKRRADTEHAEVISLTAEITRLNQLLLQVPSSLCTITYQSIIPDPDHVIQQENKIIFKRGIQSTVAFNPAITSGIVRFGGFFKDHSRNNFIIGIADSSAVFGSNERPWEGENIKKTVRYFKDGDLSHIGDWIEGNSRIELNKTVAMKVNMNIRPRTLTFFYDNQEQPLSVTDIPSSIRFYICLYTANSSFTITEFESVQYSSAKGGIKGQRIFEWGKEWKNQISDKDEDQIEN</sequence>
<evidence type="ECO:0000256" key="1">
    <source>
        <dbReference type="ARBA" id="ARBA00022679"/>
    </source>
</evidence>
<dbReference type="PANTHER" id="PTHR24348:SF22">
    <property type="entry name" value="NON-SPECIFIC SERINE_THREONINE PROTEIN KINASE"/>
    <property type="match status" value="1"/>
</dbReference>
<dbReference type="GO" id="GO:0016020">
    <property type="term" value="C:membrane"/>
    <property type="evidence" value="ECO:0007669"/>
    <property type="project" value="TreeGrafter"/>
</dbReference>
<name>A0A5J4VU36_9EUKA</name>
<evidence type="ECO:0000256" key="4">
    <source>
        <dbReference type="ARBA" id="ARBA00022840"/>
    </source>
</evidence>
<comment type="caution">
    <text evidence="7">The sequence shown here is derived from an EMBL/GenBank/DDBJ whole genome shotgun (WGS) entry which is preliminary data.</text>
</comment>
<keyword evidence="3" id="KW-0418">Kinase</keyword>
<dbReference type="GO" id="GO:0000045">
    <property type="term" value="P:autophagosome assembly"/>
    <property type="evidence" value="ECO:0007669"/>
    <property type="project" value="TreeGrafter"/>
</dbReference>
<evidence type="ECO:0000259" key="6">
    <source>
        <dbReference type="PROSITE" id="PS50011"/>
    </source>
</evidence>
<dbReference type="GO" id="GO:0000407">
    <property type="term" value="C:phagophore assembly site"/>
    <property type="evidence" value="ECO:0007669"/>
    <property type="project" value="TreeGrafter"/>
</dbReference>
<evidence type="ECO:0000313" key="8">
    <source>
        <dbReference type="Proteomes" id="UP000324800"/>
    </source>
</evidence>
<dbReference type="GO" id="GO:0010506">
    <property type="term" value="P:regulation of autophagy"/>
    <property type="evidence" value="ECO:0007669"/>
    <property type="project" value="InterPro"/>
</dbReference>
<keyword evidence="4" id="KW-0067">ATP-binding</keyword>
<dbReference type="InterPro" id="IPR000719">
    <property type="entry name" value="Prot_kinase_dom"/>
</dbReference>
<dbReference type="Proteomes" id="UP000324800">
    <property type="component" value="Unassembled WGS sequence"/>
</dbReference>
<evidence type="ECO:0000313" key="7">
    <source>
        <dbReference type="EMBL" id="KAA6386092.1"/>
    </source>
</evidence>
<feature type="domain" description="Protein kinase" evidence="6">
    <location>
        <begin position="1"/>
        <end position="120"/>
    </location>
</feature>
<dbReference type="InterPro" id="IPR011009">
    <property type="entry name" value="Kinase-like_dom_sf"/>
</dbReference>
<keyword evidence="1" id="KW-0808">Transferase</keyword>
<dbReference type="GO" id="GO:0005776">
    <property type="term" value="C:autophagosome"/>
    <property type="evidence" value="ECO:0007669"/>
    <property type="project" value="TreeGrafter"/>
</dbReference>
<dbReference type="InterPro" id="IPR045269">
    <property type="entry name" value="Atg1-like"/>
</dbReference>
<dbReference type="OrthoDB" id="3256376at2759"/>
<dbReference type="Pfam" id="PF00069">
    <property type="entry name" value="Pkinase"/>
    <property type="match status" value="1"/>
</dbReference>
<dbReference type="GO" id="GO:0005524">
    <property type="term" value="F:ATP binding"/>
    <property type="evidence" value="ECO:0007669"/>
    <property type="project" value="UniProtKB-KW"/>
</dbReference>
<reference evidence="7 8" key="1">
    <citation type="submission" date="2019-03" db="EMBL/GenBank/DDBJ databases">
        <title>Single cell metagenomics reveals metabolic interactions within the superorganism composed of flagellate Streblomastix strix and complex community of Bacteroidetes bacteria on its surface.</title>
        <authorList>
            <person name="Treitli S.C."/>
            <person name="Kolisko M."/>
            <person name="Husnik F."/>
            <person name="Keeling P."/>
            <person name="Hampl V."/>
        </authorList>
    </citation>
    <scope>NUCLEOTIDE SEQUENCE [LARGE SCALE GENOMIC DNA]</scope>
    <source>
        <strain evidence="7">ST1C</strain>
    </source>
</reference>